<keyword evidence="2 3" id="KW-0808">Transferase</keyword>
<dbReference type="InterPro" id="IPR051199">
    <property type="entry name" value="LPS_LOS_Heptosyltrfase"/>
</dbReference>
<proteinExistence type="predicted"/>
<dbReference type="KEGG" id="smai:EXU30_10950"/>
<keyword evidence="1" id="KW-0328">Glycosyltransferase</keyword>
<dbReference type="Pfam" id="PF01075">
    <property type="entry name" value="Glyco_transf_9"/>
    <property type="match status" value="1"/>
</dbReference>
<dbReference type="GO" id="GO:0009244">
    <property type="term" value="P:lipopolysaccharide core region biosynthetic process"/>
    <property type="evidence" value="ECO:0007669"/>
    <property type="project" value="TreeGrafter"/>
</dbReference>
<dbReference type="Proteomes" id="UP000291106">
    <property type="component" value="Chromosome"/>
</dbReference>
<dbReference type="SUPFAM" id="SSF53756">
    <property type="entry name" value="UDP-Glycosyltransferase/glycogen phosphorylase"/>
    <property type="match status" value="1"/>
</dbReference>
<dbReference type="RefSeq" id="WP_130599995.1">
    <property type="nucleotide sequence ID" value="NZ_CP036200.1"/>
</dbReference>
<keyword evidence="4" id="KW-1185">Reference proteome</keyword>
<evidence type="ECO:0000313" key="4">
    <source>
        <dbReference type="Proteomes" id="UP000291106"/>
    </source>
</evidence>
<reference evidence="3 4" key="1">
    <citation type="submission" date="2019-02" db="EMBL/GenBank/DDBJ databases">
        <title>Shewanella sp. D4-2 isolated from Dokdo Island.</title>
        <authorList>
            <person name="Baek K."/>
        </authorList>
    </citation>
    <scope>NUCLEOTIDE SEQUENCE [LARGE SCALE GENOMIC DNA]</scope>
    <source>
        <strain evidence="3 4">D4-2</strain>
    </source>
</reference>
<sequence>MKKLLLVKNDKIGDFVLMWPAFYLLKTALPDTSIEVFVSPVVADFARACPYIDNVIADTGDDTQLRQTINDANYDVVLVSSSELRIYNLVKNSGASYTLAPKHKWFQYLYKHRVNNLYEKHEGCWRGGCLLVEHFLKHHNIAIPVLPKQYWDASENRHKWLQHYGHQAGEKLIFVHPGTGGSSGRVAESDYINLITQLHGQLNHPVRFILTYNGDELVLAQNIHQGLAQSDINIDIAKPLSSLTDFAESIVAADMFIAGSTGPLHLAGLHNVATVGFYAGRRSAPHIRWQTLSQAEKRFAFTPPVGRKSGRNMALIDFDKVATETAQYLNAQD</sequence>
<dbReference type="AlphaFoldDB" id="A0A411PHZ2"/>
<evidence type="ECO:0000256" key="2">
    <source>
        <dbReference type="ARBA" id="ARBA00022679"/>
    </source>
</evidence>
<protein>
    <submittedName>
        <fullName evidence="3">Lipopolysaccharide heptosyltransferase family protein</fullName>
    </submittedName>
</protein>
<dbReference type="Gene3D" id="3.40.50.2000">
    <property type="entry name" value="Glycogen Phosphorylase B"/>
    <property type="match status" value="2"/>
</dbReference>
<dbReference type="PANTHER" id="PTHR30160">
    <property type="entry name" value="TETRAACYLDISACCHARIDE 4'-KINASE-RELATED"/>
    <property type="match status" value="1"/>
</dbReference>
<dbReference type="InterPro" id="IPR002201">
    <property type="entry name" value="Glyco_trans_9"/>
</dbReference>
<organism evidence="3 4">
    <name type="scientific">Shewanella maritima</name>
    <dbReference type="NCBI Taxonomy" id="2520507"/>
    <lineage>
        <taxon>Bacteria</taxon>
        <taxon>Pseudomonadati</taxon>
        <taxon>Pseudomonadota</taxon>
        <taxon>Gammaproteobacteria</taxon>
        <taxon>Alteromonadales</taxon>
        <taxon>Shewanellaceae</taxon>
        <taxon>Shewanella</taxon>
    </lineage>
</organism>
<dbReference type="GO" id="GO:0005829">
    <property type="term" value="C:cytosol"/>
    <property type="evidence" value="ECO:0007669"/>
    <property type="project" value="TreeGrafter"/>
</dbReference>
<gene>
    <name evidence="3" type="ORF">EXU30_10950</name>
</gene>
<dbReference type="PANTHER" id="PTHR30160:SF15">
    <property type="entry name" value="GLYCOSYLTRANSFERASE HI_0523-RELATED"/>
    <property type="match status" value="1"/>
</dbReference>
<name>A0A411PHZ2_9GAMM</name>
<dbReference type="EMBL" id="CP036200">
    <property type="protein sequence ID" value="QBF83155.1"/>
    <property type="molecule type" value="Genomic_DNA"/>
</dbReference>
<accession>A0A411PHZ2</accession>
<dbReference type="OrthoDB" id="9797795at2"/>
<evidence type="ECO:0000256" key="1">
    <source>
        <dbReference type="ARBA" id="ARBA00022676"/>
    </source>
</evidence>
<dbReference type="CDD" id="cd03789">
    <property type="entry name" value="GT9_LPS_heptosyltransferase"/>
    <property type="match status" value="1"/>
</dbReference>
<evidence type="ECO:0000313" key="3">
    <source>
        <dbReference type="EMBL" id="QBF83155.1"/>
    </source>
</evidence>
<dbReference type="GO" id="GO:0008713">
    <property type="term" value="F:ADP-heptose-lipopolysaccharide heptosyltransferase activity"/>
    <property type="evidence" value="ECO:0007669"/>
    <property type="project" value="TreeGrafter"/>
</dbReference>